<reference evidence="1" key="1">
    <citation type="submission" date="2021-01" db="EMBL/GenBank/DDBJ databases">
        <title>Whole genome shotgun sequence of Sinosporangium siamense NBRC 109515.</title>
        <authorList>
            <person name="Komaki H."/>
            <person name="Tamura T."/>
        </authorList>
    </citation>
    <scope>NUCLEOTIDE SEQUENCE</scope>
    <source>
        <strain evidence="1">NBRC 109515</strain>
    </source>
</reference>
<name>A0A919RG72_9ACTN</name>
<dbReference type="Proteomes" id="UP000606172">
    <property type="component" value="Unassembled WGS sequence"/>
</dbReference>
<accession>A0A919RG72</accession>
<evidence type="ECO:0000313" key="2">
    <source>
        <dbReference type="Proteomes" id="UP000606172"/>
    </source>
</evidence>
<keyword evidence="2" id="KW-1185">Reference proteome</keyword>
<dbReference type="AlphaFoldDB" id="A0A919RG72"/>
<organism evidence="1 2">
    <name type="scientific">Sinosporangium siamense</name>
    <dbReference type="NCBI Taxonomy" id="1367973"/>
    <lineage>
        <taxon>Bacteria</taxon>
        <taxon>Bacillati</taxon>
        <taxon>Actinomycetota</taxon>
        <taxon>Actinomycetes</taxon>
        <taxon>Streptosporangiales</taxon>
        <taxon>Streptosporangiaceae</taxon>
        <taxon>Sinosporangium</taxon>
    </lineage>
</organism>
<sequence>MQLVTPDRGRQTARVARLEADLDMSGVANREPETALFVGRRLSDGVVFFVIGLDLDVFDAGLALVALTVPVPVEPDDSLDVRVVGACRGHLATRGVRFRGSGRGESGCAATRQCDDSCECSGGQGREHPLAAAVREYSGYTHNCCSPDQHG</sequence>
<comment type="caution">
    <text evidence="1">The sequence shown here is derived from an EMBL/GenBank/DDBJ whole genome shotgun (WGS) entry which is preliminary data.</text>
</comment>
<proteinExistence type="predicted"/>
<protein>
    <submittedName>
        <fullName evidence="1">Uncharacterized protein</fullName>
    </submittedName>
</protein>
<dbReference type="EMBL" id="BOOW01000020">
    <property type="protein sequence ID" value="GII93038.1"/>
    <property type="molecule type" value="Genomic_DNA"/>
</dbReference>
<gene>
    <name evidence="1" type="ORF">Ssi02_32690</name>
</gene>
<evidence type="ECO:0000313" key="1">
    <source>
        <dbReference type="EMBL" id="GII93038.1"/>
    </source>
</evidence>